<dbReference type="GeneID" id="4618138"/>
<name>A1RVR1_PYRIL</name>
<comment type="subcellular location">
    <subcellularLocation>
        <location evidence="1">Cell membrane</location>
        <topology evidence="1">Multi-pass membrane protein</topology>
    </subcellularLocation>
</comment>
<dbReference type="HOGENOM" id="CLU_1902054_0_0_2"/>
<keyword evidence="3 6" id="KW-0812">Transmembrane</keyword>
<accession>A1RVR1</accession>
<evidence type="ECO:0008006" key="9">
    <source>
        <dbReference type="Google" id="ProtNLM"/>
    </source>
</evidence>
<gene>
    <name evidence="7" type="ordered locus">Pisl_1896</name>
</gene>
<dbReference type="AlphaFoldDB" id="A1RVR1"/>
<keyword evidence="8" id="KW-1185">Reference proteome</keyword>
<keyword evidence="2" id="KW-1003">Cell membrane</keyword>
<evidence type="ECO:0000256" key="4">
    <source>
        <dbReference type="ARBA" id="ARBA00022989"/>
    </source>
</evidence>
<evidence type="ECO:0000256" key="5">
    <source>
        <dbReference type="ARBA" id="ARBA00023136"/>
    </source>
</evidence>
<sequence>MDFVKSLRNGEYAVYVIVLFVTALLLLMSLYMTFYRVYELIKTATVEQTDKIAQAIYNALSDLFLVIVFVELIDTFITYIEQRRIIVYKIVDVALVALARELFVYLAPVNKEFQFDKAVAIIAATLVVGVVDYLQRKGMRTERRRR</sequence>
<keyword evidence="4 6" id="KW-1133">Transmembrane helix</keyword>
<evidence type="ECO:0000313" key="8">
    <source>
        <dbReference type="Proteomes" id="UP000002595"/>
    </source>
</evidence>
<evidence type="ECO:0000313" key="7">
    <source>
        <dbReference type="EMBL" id="ABL89043.1"/>
    </source>
</evidence>
<evidence type="ECO:0000256" key="6">
    <source>
        <dbReference type="SAM" id="Phobius"/>
    </source>
</evidence>
<feature type="transmembrane region" description="Helical" evidence="6">
    <location>
        <begin position="118"/>
        <end position="135"/>
    </location>
</feature>
<evidence type="ECO:0000256" key="3">
    <source>
        <dbReference type="ARBA" id="ARBA00022692"/>
    </source>
</evidence>
<dbReference type="KEGG" id="pis:Pisl_1896"/>
<dbReference type="eggNOG" id="arCOG05622">
    <property type="taxonomic scope" value="Archaea"/>
</dbReference>
<feature type="transmembrane region" description="Helical" evidence="6">
    <location>
        <begin position="55"/>
        <end position="73"/>
    </location>
</feature>
<dbReference type="Pfam" id="PF06146">
    <property type="entry name" value="PsiE"/>
    <property type="match status" value="1"/>
</dbReference>
<proteinExistence type="predicted"/>
<dbReference type="Proteomes" id="UP000002595">
    <property type="component" value="Chromosome"/>
</dbReference>
<dbReference type="GO" id="GO:0005886">
    <property type="term" value="C:plasma membrane"/>
    <property type="evidence" value="ECO:0007669"/>
    <property type="project" value="UniProtKB-SubCell"/>
</dbReference>
<organism evidence="7 8">
    <name type="scientific">Pyrobaculum islandicum (strain DSM 4184 / JCM 9189 / GEO3)</name>
    <dbReference type="NCBI Taxonomy" id="384616"/>
    <lineage>
        <taxon>Archaea</taxon>
        <taxon>Thermoproteota</taxon>
        <taxon>Thermoprotei</taxon>
        <taxon>Thermoproteales</taxon>
        <taxon>Thermoproteaceae</taxon>
        <taxon>Pyrobaculum</taxon>
    </lineage>
</organism>
<dbReference type="EMBL" id="CP000504">
    <property type="protein sequence ID" value="ABL89043.1"/>
    <property type="molecule type" value="Genomic_DNA"/>
</dbReference>
<dbReference type="RefSeq" id="WP_011763618.1">
    <property type="nucleotide sequence ID" value="NC_008701.1"/>
</dbReference>
<dbReference type="InterPro" id="IPR020948">
    <property type="entry name" value="P_starv_induced_PsiE-like"/>
</dbReference>
<evidence type="ECO:0000256" key="2">
    <source>
        <dbReference type="ARBA" id="ARBA00022475"/>
    </source>
</evidence>
<evidence type="ECO:0000256" key="1">
    <source>
        <dbReference type="ARBA" id="ARBA00004651"/>
    </source>
</evidence>
<protein>
    <recommendedName>
        <fullName evidence="9">Phosphate-starvation-inducible E-like protein</fullName>
    </recommendedName>
</protein>
<dbReference type="OrthoDB" id="28525at2157"/>
<feature type="transmembrane region" description="Helical" evidence="6">
    <location>
        <begin position="12"/>
        <end position="35"/>
    </location>
</feature>
<reference evidence="7" key="1">
    <citation type="submission" date="2006-12" db="EMBL/GenBank/DDBJ databases">
        <title>Complete sequence of Pyrobaculum islandicum DSM 4184.</title>
        <authorList>
            <person name="Copeland A."/>
            <person name="Lucas S."/>
            <person name="Lapidus A."/>
            <person name="Barry K."/>
            <person name="Detter J.C."/>
            <person name="Glavina del Rio T."/>
            <person name="Dalin E."/>
            <person name="Tice H."/>
            <person name="Pitluck S."/>
            <person name="Meincke L."/>
            <person name="Brettin T."/>
            <person name="Bruce D."/>
            <person name="Han C."/>
            <person name="Tapia R."/>
            <person name="Gilna P."/>
            <person name="Schmutz J."/>
            <person name="Larimer F."/>
            <person name="Land M."/>
            <person name="Hauser L."/>
            <person name="Kyrpides N."/>
            <person name="Mikhailova N."/>
            <person name="Cozen A.E."/>
            <person name="Fitz-Gibbon S.T."/>
            <person name="House C.H."/>
            <person name="Saltikov C."/>
            <person name="Lowe T."/>
            <person name="Richardson P."/>
        </authorList>
    </citation>
    <scope>NUCLEOTIDE SEQUENCE [LARGE SCALE GENOMIC DNA]</scope>
    <source>
        <strain evidence="7">DSM 4184</strain>
    </source>
</reference>
<feature type="transmembrane region" description="Helical" evidence="6">
    <location>
        <begin position="85"/>
        <end position="106"/>
    </location>
</feature>
<keyword evidence="5 6" id="KW-0472">Membrane</keyword>